<protein>
    <submittedName>
        <fullName evidence="2">Secreted protein</fullName>
    </submittedName>
</protein>
<evidence type="ECO:0000313" key="2">
    <source>
        <dbReference type="WBParaSite" id="ALUE_0000874301-mRNA-1"/>
    </source>
</evidence>
<name>A0A0M3HYT4_ASCLU</name>
<dbReference type="AlphaFoldDB" id="A0A0M3HYT4"/>
<reference evidence="2" key="1">
    <citation type="submission" date="2017-02" db="UniProtKB">
        <authorList>
            <consortium name="WormBaseParasite"/>
        </authorList>
    </citation>
    <scope>IDENTIFICATION</scope>
</reference>
<dbReference type="Proteomes" id="UP000036681">
    <property type="component" value="Unplaced"/>
</dbReference>
<accession>A0A0M3HYT4</accession>
<dbReference type="WBParaSite" id="ALUE_0000874301-mRNA-1">
    <property type="protein sequence ID" value="ALUE_0000874301-mRNA-1"/>
    <property type="gene ID" value="ALUE_0000874301"/>
</dbReference>
<sequence length="92" mass="10729">MSMRNSDALCQAATLWISAFRLQPQVKHTTNLTNLWIATMDRKNTMAIKFSRCTSKLHYHFNYYSSNARTTMLYVLPSSLNVLIANFRMFTE</sequence>
<proteinExistence type="predicted"/>
<evidence type="ECO:0000313" key="1">
    <source>
        <dbReference type="Proteomes" id="UP000036681"/>
    </source>
</evidence>
<organism evidence="1 2">
    <name type="scientific">Ascaris lumbricoides</name>
    <name type="common">Giant roundworm</name>
    <dbReference type="NCBI Taxonomy" id="6252"/>
    <lineage>
        <taxon>Eukaryota</taxon>
        <taxon>Metazoa</taxon>
        <taxon>Ecdysozoa</taxon>
        <taxon>Nematoda</taxon>
        <taxon>Chromadorea</taxon>
        <taxon>Rhabditida</taxon>
        <taxon>Spirurina</taxon>
        <taxon>Ascaridomorpha</taxon>
        <taxon>Ascaridoidea</taxon>
        <taxon>Ascarididae</taxon>
        <taxon>Ascaris</taxon>
    </lineage>
</organism>
<keyword evidence="1" id="KW-1185">Reference proteome</keyword>